<name>A0A7D9ETG6_PARCT</name>
<feature type="non-terminal residue" evidence="1">
    <location>
        <position position="95"/>
    </location>
</feature>
<keyword evidence="2" id="KW-1185">Reference proteome</keyword>
<gene>
    <name evidence="1" type="ORF">PACLA_8A025608</name>
</gene>
<feature type="non-terminal residue" evidence="1">
    <location>
        <position position="1"/>
    </location>
</feature>
<proteinExistence type="predicted"/>
<protein>
    <submittedName>
        <fullName evidence="1">Uncharacterized protein</fullName>
    </submittedName>
</protein>
<organism evidence="1 2">
    <name type="scientific">Paramuricea clavata</name>
    <name type="common">Red gorgonian</name>
    <name type="synonym">Violescent sea-whip</name>
    <dbReference type="NCBI Taxonomy" id="317549"/>
    <lineage>
        <taxon>Eukaryota</taxon>
        <taxon>Metazoa</taxon>
        <taxon>Cnidaria</taxon>
        <taxon>Anthozoa</taxon>
        <taxon>Octocorallia</taxon>
        <taxon>Malacalcyonacea</taxon>
        <taxon>Plexauridae</taxon>
        <taxon>Paramuricea</taxon>
    </lineage>
</organism>
<evidence type="ECO:0000313" key="1">
    <source>
        <dbReference type="EMBL" id="CAB4017968.1"/>
    </source>
</evidence>
<dbReference type="EMBL" id="CACRXK020009792">
    <property type="protein sequence ID" value="CAB4017968.1"/>
    <property type="molecule type" value="Genomic_DNA"/>
</dbReference>
<accession>A0A7D9ETG6</accession>
<dbReference type="Proteomes" id="UP001152795">
    <property type="component" value="Unassembled WGS sequence"/>
</dbReference>
<evidence type="ECO:0000313" key="2">
    <source>
        <dbReference type="Proteomes" id="UP001152795"/>
    </source>
</evidence>
<reference evidence="1" key="1">
    <citation type="submission" date="2020-04" db="EMBL/GenBank/DDBJ databases">
        <authorList>
            <person name="Alioto T."/>
            <person name="Alioto T."/>
            <person name="Gomez Garrido J."/>
        </authorList>
    </citation>
    <scope>NUCLEOTIDE SEQUENCE</scope>
    <source>
        <strain evidence="1">A484AB</strain>
    </source>
</reference>
<sequence>FFNCDNEINEQDHTNAKICHVTIVKMQREPEEMHHDVVGYTLPSPGSRARTREYSLAHSAKHLRIELTPVSSDFTDLKNSEGGAEELEQPQFACA</sequence>
<comment type="caution">
    <text evidence="1">The sequence shown here is derived from an EMBL/GenBank/DDBJ whole genome shotgun (WGS) entry which is preliminary data.</text>
</comment>
<dbReference type="AlphaFoldDB" id="A0A7D9ETG6"/>